<name>A0A4Y2WH73_ARAVE</name>
<comment type="caution">
    <text evidence="1">The sequence shown here is derived from an EMBL/GenBank/DDBJ whole genome shotgun (WGS) entry which is preliminary data.</text>
</comment>
<dbReference type="AlphaFoldDB" id="A0A4Y2WH73"/>
<dbReference type="Proteomes" id="UP000499080">
    <property type="component" value="Unassembled WGS sequence"/>
</dbReference>
<evidence type="ECO:0000313" key="1">
    <source>
        <dbReference type="EMBL" id="GBO36014.1"/>
    </source>
</evidence>
<organism evidence="1 2">
    <name type="scientific">Araneus ventricosus</name>
    <name type="common">Orbweaver spider</name>
    <name type="synonym">Epeira ventricosa</name>
    <dbReference type="NCBI Taxonomy" id="182803"/>
    <lineage>
        <taxon>Eukaryota</taxon>
        <taxon>Metazoa</taxon>
        <taxon>Ecdysozoa</taxon>
        <taxon>Arthropoda</taxon>
        <taxon>Chelicerata</taxon>
        <taxon>Arachnida</taxon>
        <taxon>Araneae</taxon>
        <taxon>Araneomorphae</taxon>
        <taxon>Entelegynae</taxon>
        <taxon>Araneoidea</taxon>
        <taxon>Araneidae</taxon>
        <taxon>Araneus</taxon>
    </lineage>
</organism>
<keyword evidence="2" id="KW-1185">Reference proteome</keyword>
<sequence length="94" mass="10596">EQRQNVWQYTTPRAIVTPEEFVQLFVVSDGELEMSRNDLVFLLSLAAFPANINTSTYYSNTAAVNWCSSSTRSAHCLFGEKTWIRPTGESKPCS</sequence>
<protein>
    <submittedName>
        <fullName evidence="1">Uncharacterized protein</fullName>
    </submittedName>
</protein>
<feature type="non-terminal residue" evidence="1">
    <location>
        <position position="1"/>
    </location>
</feature>
<proteinExistence type="predicted"/>
<evidence type="ECO:0000313" key="2">
    <source>
        <dbReference type="Proteomes" id="UP000499080"/>
    </source>
</evidence>
<reference evidence="1 2" key="1">
    <citation type="journal article" date="2019" name="Sci. Rep.">
        <title>Orb-weaving spider Araneus ventricosus genome elucidates the spidroin gene catalogue.</title>
        <authorList>
            <person name="Kono N."/>
            <person name="Nakamura H."/>
            <person name="Ohtoshi R."/>
            <person name="Moran D.A.P."/>
            <person name="Shinohara A."/>
            <person name="Yoshida Y."/>
            <person name="Fujiwara M."/>
            <person name="Mori M."/>
            <person name="Tomita M."/>
            <person name="Arakawa K."/>
        </authorList>
    </citation>
    <scope>NUCLEOTIDE SEQUENCE [LARGE SCALE GENOMIC DNA]</scope>
</reference>
<dbReference type="EMBL" id="BGPR01060067">
    <property type="protein sequence ID" value="GBO36014.1"/>
    <property type="molecule type" value="Genomic_DNA"/>
</dbReference>
<gene>
    <name evidence="1" type="ORF">AVEN_259193_1</name>
</gene>
<accession>A0A4Y2WH73</accession>